<dbReference type="PROSITE" id="PS51375">
    <property type="entry name" value="PPR"/>
    <property type="match status" value="1"/>
</dbReference>
<dbReference type="PANTHER" id="PTHR47939">
    <property type="entry name" value="MEMBRANE-ASSOCIATED SALT-INDUCIBLE PROTEIN-LIKE"/>
    <property type="match status" value="1"/>
</dbReference>
<name>A0A7J7L9Y5_9MAGN</name>
<keyword evidence="2" id="KW-0677">Repeat</keyword>
<organism evidence="4 5">
    <name type="scientific">Kingdonia uniflora</name>
    <dbReference type="NCBI Taxonomy" id="39325"/>
    <lineage>
        <taxon>Eukaryota</taxon>
        <taxon>Viridiplantae</taxon>
        <taxon>Streptophyta</taxon>
        <taxon>Embryophyta</taxon>
        <taxon>Tracheophyta</taxon>
        <taxon>Spermatophyta</taxon>
        <taxon>Magnoliopsida</taxon>
        <taxon>Ranunculales</taxon>
        <taxon>Circaeasteraceae</taxon>
        <taxon>Kingdonia</taxon>
    </lineage>
</organism>
<dbReference type="OrthoDB" id="185373at2759"/>
<dbReference type="EMBL" id="JACGCM010002501">
    <property type="protein sequence ID" value="KAF6139350.1"/>
    <property type="molecule type" value="Genomic_DNA"/>
</dbReference>
<dbReference type="NCBIfam" id="TIGR00756">
    <property type="entry name" value="PPR"/>
    <property type="match status" value="1"/>
</dbReference>
<evidence type="ECO:0000313" key="5">
    <source>
        <dbReference type="Proteomes" id="UP000541444"/>
    </source>
</evidence>
<dbReference type="InterPro" id="IPR050667">
    <property type="entry name" value="PPR-containing_protein"/>
</dbReference>
<evidence type="ECO:0008006" key="6">
    <source>
        <dbReference type="Google" id="ProtNLM"/>
    </source>
</evidence>
<sequence>MLQESEDLLAKMVEKGPTPNDITYNAMIRGFFQSSNIDKAIQLLNAMVDRGLSLNATNTSIVEDLLAADGSEGKFIGLVDKALPKHQSKGIVSSVELDV</sequence>
<dbReference type="Pfam" id="PF13041">
    <property type="entry name" value="PPR_2"/>
    <property type="match status" value="1"/>
</dbReference>
<comment type="caution">
    <text evidence="4">The sequence shown here is derived from an EMBL/GenBank/DDBJ whole genome shotgun (WGS) entry which is preliminary data.</text>
</comment>
<evidence type="ECO:0000256" key="3">
    <source>
        <dbReference type="PROSITE-ProRule" id="PRU00708"/>
    </source>
</evidence>
<comment type="similarity">
    <text evidence="1">Belongs to the PPR family. P subfamily.</text>
</comment>
<protein>
    <recommendedName>
        <fullName evidence="6">Pentatricopeptide repeat-containing protein</fullName>
    </recommendedName>
</protein>
<evidence type="ECO:0000256" key="1">
    <source>
        <dbReference type="ARBA" id="ARBA00007626"/>
    </source>
</evidence>
<keyword evidence="5" id="KW-1185">Reference proteome</keyword>
<evidence type="ECO:0000256" key="2">
    <source>
        <dbReference type="ARBA" id="ARBA00022737"/>
    </source>
</evidence>
<dbReference type="InterPro" id="IPR011990">
    <property type="entry name" value="TPR-like_helical_dom_sf"/>
</dbReference>
<reference evidence="4 5" key="1">
    <citation type="journal article" date="2020" name="IScience">
        <title>Genome Sequencing of the Endangered Kingdonia uniflora (Circaeasteraceae, Ranunculales) Reveals Potential Mechanisms of Evolutionary Specialization.</title>
        <authorList>
            <person name="Sun Y."/>
            <person name="Deng T."/>
            <person name="Zhang A."/>
            <person name="Moore M.J."/>
            <person name="Landis J.B."/>
            <person name="Lin N."/>
            <person name="Zhang H."/>
            <person name="Zhang X."/>
            <person name="Huang J."/>
            <person name="Zhang X."/>
            <person name="Sun H."/>
            <person name="Wang H."/>
        </authorList>
    </citation>
    <scope>NUCLEOTIDE SEQUENCE [LARGE SCALE GENOMIC DNA]</scope>
    <source>
        <strain evidence="4">TB1705</strain>
        <tissue evidence="4">Leaf</tissue>
    </source>
</reference>
<dbReference type="AlphaFoldDB" id="A0A7J7L9Y5"/>
<proteinExistence type="inferred from homology"/>
<evidence type="ECO:0000313" key="4">
    <source>
        <dbReference type="EMBL" id="KAF6139350.1"/>
    </source>
</evidence>
<dbReference type="InterPro" id="IPR002885">
    <property type="entry name" value="PPR_rpt"/>
</dbReference>
<gene>
    <name evidence="4" type="ORF">GIB67_021560</name>
</gene>
<dbReference type="Proteomes" id="UP000541444">
    <property type="component" value="Unassembled WGS sequence"/>
</dbReference>
<dbReference type="PANTHER" id="PTHR47939:SF13">
    <property type="entry name" value="OS03G0201400 PROTEIN"/>
    <property type="match status" value="1"/>
</dbReference>
<dbReference type="Gene3D" id="1.25.40.10">
    <property type="entry name" value="Tetratricopeptide repeat domain"/>
    <property type="match status" value="1"/>
</dbReference>
<accession>A0A7J7L9Y5</accession>
<feature type="repeat" description="PPR" evidence="3">
    <location>
        <begin position="20"/>
        <end position="54"/>
    </location>
</feature>